<dbReference type="EMBL" id="GADI01001783">
    <property type="protein sequence ID" value="JAA72025.1"/>
    <property type="molecule type" value="mRNA"/>
</dbReference>
<protein>
    <submittedName>
        <fullName evidence="2">Putative endonuclease/reverse transcriptase</fullName>
    </submittedName>
</protein>
<feature type="transmembrane region" description="Helical" evidence="1">
    <location>
        <begin position="37"/>
        <end position="60"/>
    </location>
</feature>
<keyword evidence="2" id="KW-0540">Nuclease</keyword>
<keyword evidence="1" id="KW-0812">Transmembrane</keyword>
<proteinExistence type="evidence at transcript level"/>
<sequence length="108" mass="12582">MNASTFVLLKNSGSRLFQSLTAEGKKEYRKVLLLKEYSVSVLQCLCLVVLVWEKFTYLFLSILKASFKRRYKNLSLPSFARSAIVSRLDLFSNYFFAKRHTIHFGNDE</sequence>
<keyword evidence="2" id="KW-0695">RNA-directed DNA polymerase</keyword>
<name>A0A0K8RLQ9_IXORI</name>
<dbReference type="GO" id="GO:0003964">
    <property type="term" value="F:RNA-directed DNA polymerase activity"/>
    <property type="evidence" value="ECO:0007669"/>
    <property type="project" value="UniProtKB-KW"/>
</dbReference>
<keyword evidence="2" id="KW-0808">Transferase</keyword>
<dbReference type="GO" id="GO:0004519">
    <property type="term" value="F:endonuclease activity"/>
    <property type="evidence" value="ECO:0007669"/>
    <property type="project" value="UniProtKB-KW"/>
</dbReference>
<keyword evidence="1" id="KW-0472">Membrane</keyword>
<organism evidence="2">
    <name type="scientific">Ixodes ricinus</name>
    <name type="common">Common tick</name>
    <name type="synonym">Acarus ricinus</name>
    <dbReference type="NCBI Taxonomy" id="34613"/>
    <lineage>
        <taxon>Eukaryota</taxon>
        <taxon>Metazoa</taxon>
        <taxon>Ecdysozoa</taxon>
        <taxon>Arthropoda</taxon>
        <taxon>Chelicerata</taxon>
        <taxon>Arachnida</taxon>
        <taxon>Acari</taxon>
        <taxon>Parasitiformes</taxon>
        <taxon>Ixodida</taxon>
        <taxon>Ixodoidea</taxon>
        <taxon>Ixodidae</taxon>
        <taxon>Ixodinae</taxon>
        <taxon>Ixodes</taxon>
    </lineage>
</organism>
<keyword evidence="2" id="KW-0548">Nucleotidyltransferase</keyword>
<evidence type="ECO:0000256" key="1">
    <source>
        <dbReference type="SAM" id="Phobius"/>
    </source>
</evidence>
<keyword evidence="1" id="KW-1133">Transmembrane helix</keyword>
<keyword evidence="2" id="KW-0255">Endonuclease</keyword>
<keyword evidence="2" id="KW-0378">Hydrolase</keyword>
<reference evidence="2" key="1">
    <citation type="submission" date="2012-12" db="EMBL/GenBank/DDBJ databases">
        <title>Identification and characterization of a phenylalanine ammonia-lyase gene family in Isatis indigotica Fort.</title>
        <authorList>
            <person name="Liu Q."/>
            <person name="Chen J."/>
            <person name="Zhou X."/>
            <person name="Di P."/>
            <person name="Xiao Y."/>
            <person name="Xuan H."/>
            <person name="Zhang L."/>
            <person name="Chen W."/>
        </authorList>
    </citation>
    <scope>NUCLEOTIDE SEQUENCE</scope>
    <source>
        <tissue evidence="2">Salivary gland</tissue>
    </source>
</reference>
<dbReference type="AlphaFoldDB" id="A0A0K8RLQ9"/>
<evidence type="ECO:0000313" key="2">
    <source>
        <dbReference type="EMBL" id="JAA72025.1"/>
    </source>
</evidence>
<accession>A0A0K8RLQ9</accession>